<dbReference type="InterPro" id="IPR027417">
    <property type="entry name" value="P-loop_NTPase"/>
</dbReference>
<evidence type="ECO:0000259" key="5">
    <source>
        <dbReference type="PROSITE" id="PS50893"/>
    </source>
</evidence>
<evidence type="ECO:0000313" key="6">
    <source>
        <dbReference type="EMBL" id="RDI63390.1"/>
    </source>
</evidence>
<keyword evidence="3 6" id="KW-0067">ATP-binding</keyword>
<feature type="region of interest" description="Disordered" evidence="4">
    <location>
        <begin position="250"/>
        <end position="272"/>
    </location>
</feature>
<evidence type="ECO:0000256" key="3">
    <source>
        <dbReference type="ARBA" id="ARBA00022840"/>
    </source>
</evidence>
<comment type="caution">
    <text evidence="6">The sequence shown here is derived from an EMBL/GenBank/DDBJ whole genome shotgun (WGS) entry which is preliminary data.</text>
</comment>
<dbReference type="PROSITE" id="PS00211">
    <property type="entry name" value="ABC_TRANSPORTER_1"/>
    <property type="match status" value="1"/>
</dbReference>
<name>A0A370HYI7_9NOCA</name>
<dbReference type="Gene3D" id="3.40.50.300">
    <property type="entry name" value="P-loop containing nucleotide triphosphate hydrolases"/>
    <property type="match status" value="1"/>
</dbReference>
<dbReference type="Pfam" id="PF00005">
    <property type="entry name" value="ABC_tran"/>
    <property type="match status" value="1"/>
</dbReference>
<keyword evidence="7" id="KW-1185">Reference proteome</keyword>
<dbReference type="AlphaFoldDB" id="A0A370HYI7"/>
<dbReference type="GO" id="GO:0016887">
    <property type="term" value="F:ATP hydrolysis activity"/>
    <property type="evidence" value="ECO:0007669"/>
    <property type="project" value="InterPro"/>
</dbReference>
<evidence type="ECO:0000256" key="4">
    <source>
        <dbReference type="SAM" id="MobiDB-lite"/>
    </source>
</evidence>
<evidence type="ECO:0000313" key="7">
    <source>
        <dbReference type="Proteomes" id="UP000254869"/>
    </source>
</evidence>
<reference evidence="6 7" key="1">
    <citation type="submission" date="2018-07" db="EMBL/GenBank/DDBJ databases">
        <title>Genomic Encyclopedia of Type Strains, Phase IV (KMG-IV): sequencing the most valuable type-strain genomes for metagenomic binning, comparative biology and taxonomic classification.</title>
        <authorList>
            <person name="Goeker M."/>
        </authorList>
    </citation>
    <scope>NUCLEOTIDE SEQUENCE [LARGE SCALE GENOMIC DNA]</scope>
    <source>
        <strain evidence="6 7">DSM 44290</strain>
    </source>
</reference>
<organism evidence="6 7">
    <name type="scientific">Nocardia pseudobrasiliensis</name>
    <dbReference type="NCBI Taxonomy" id="45979"/>
    <lineage>
        <taxon>Bacteria</taxon>
        <taxon>Bacillati</taxon>
        <taxon>Actinomycetota</taxon>
        <taxon>Actinomycetes</taxon>
        <taxon>Mycobacteriales</taxon>
        <taxon>Nocardiaceae</taxon>
        <taxon>Nocardia</taxon>
    </lineage>
</organism>
<dbReference type="GO" id="GO:0005524">
    <property type="term" value="F:ATP binding"/>
    <property type="evidence" value="ECO:0007669"/>
    <property type="project" value="UniProtKB-KW"/>
</dbReference>
<sequence length="272" mass="29335">MKIVVDGLGVELTGAPVLTDVHLSIEPGTFTGLAGPNGSGKSTLLRCVYRALRPTTGAVRIGPDDVWRTSARRAGRRTAVVAQDHALEHGFTVRETVAMGRIPYQDRFGRDHAGDREIVAEALDRVGLPWAADRRFASLSGGERQRALLARALAQQTPVLLLDELTNHLDPGAQLEILTLVKTLGLTTIAALHDLDHALAYCDALVLLHRGRALSSGPPEEVLTPERVAEVFGMRSTIVPHPLTGRPHLVTALPDEPITETPGENPLTRTPR</sequence>
<dbReference type="CDD" id="cd03214">
    <property type="entry name" value="ABC_Iron-Siderophores_B12_Hemin"/>
    <property type="match status" value="1"/>
</dbReference>
<dbReference type="Proteomes" id="UP000254869">
    <property type="component" value="Unassembled WGS sequence"/>
</dbReference>
<feature type="domain" description="ABC transporter" evidence="5">
    <location>
        <begin position="3"/>
        <end position="235"/>
    </location>
</feature>
<dbReference type="PANTHER" id="PTHR42794:SF2">
    <property type="entry name" value="ABC TRANSPORTER ATP-BINDING PROTEIN"/>
    <property type="match status" value="1"/>
</dbReference>
<dbReference type="FunFam" id="3.40.50.300:FF:000134">
    <property type="entry name" value="Iron-enterobactin ABC transporter ATP-binding protein"/>
    <property type="match status" value="1"/>
</dbReference>
<gene>
    <name evidence="6" type="ORF">DFR76_11087</name>
</gene>
<keyword evidence="2" id="KW-0547">Nucleotide-binding</keyword>
<dbReference type="STRING" id="1210086.GCA_001613105_06613"/>
<dbReference type="InterPro" id="IPR003439">
    <property type="entry name" value="ABC_transporter-like_ATP-bd"/>
</dbReference>
<dbReference type="SMART" id="SM00382">
    <property type="entry name" value="AAA"/>
    <property type="match status" value="1"/>
</dbReference>
<dbReference type="PANTHER" id="PTHR42794">
    <property type="entry name" value="HEMIN IMPORT ATP-BINDING PROTEIN HMUV"/>
    <property type="match status" value="1"/>
</dbReference>
<dbReference type="EMBL" id="QQBC01000010">
    <property type="protein sequence ID" value="RDI63390.1"/>
    <property type="molecule type" value="Genomic_DNA"/>
</dbReference>
<keyword evidence="1" id="KW-0813">Transport</keyword>
<dbReference type="InterPro" id="IPR017871">
    <property type="entry name" value="ABC_transporter-like_CS"/>
</dbReference>
<dbReference type="PROSITE" id="PS50893">
    <property type="entry name" value="ABC_TRANSPORTER_2"/>
    <property type="match status" value="1"/>
</dbReference>
<evidence type="ECO:0000256" key="2">
    <source>
        <dbReference type="ARBA" id="ARBA00022741"/>
    </source>
</evidence>
<dbReference type="InterPro" id="IPR003593">
    <property type="entry name" value="AAA+_ATPase"/>
</dbReference>
<accession>A0A370HYI7</accession>
<proteinExistence type="predicted"/>
<dbReference type="SUPFAM" id="SSF52540">
    <property type="entry name" value="P-loop containing nucleoside triphosphate hydrolases"/>
    <property type="match status" value="1"/>
</dbReference>
<dbReference type="RefSeq" id="WP_068006103.1">
    <property type="nucleotide sequence ID" value="NZ_QQBC01000010.1"/>
</dbReference>
<evidence type="ECO:0000256" key="1">
    <source>
        <dbReference type="ARBA" id="ARBA00022448"/>
    </source>
</evidence>
<protein>
    <submittedName>
        <fullName evidence="6">Iron complex transport system ATP-binding protein</fullName>
    </submittedName>
</protein>